<dbReference type="Proteomes" id="UP001144341">
    <property type="component" value="Unassembled WGS sequence"/>
</dbReference>
<reference evidence="1" key="1">
    <citation type="submission" date="2022-12" db="EMBL/GenBank/DDBJ databases">
        <title>Genome sequence of SJ11.</title>
        <authorList>
            <person name="Woo H."/>
        </authorList>
    </citation>
    <scope>NUCLEOTIDE SEQUENCE</scope>
    <source>
        <strain evidence="1">SJ11</strain>
    </source>
</reference>
<keyword evidence="2" id="KW-1185">Reference proteome</keyword>
<proteinExistence type="predicted"/>
<dbReference type="EMBL" id="JAPWGL010000004">
    <property type="protein sequence ID" value="MCZ4224838.1"/>
    <property type="molecule type" value="Genomic_DNA"/>
</dbReference>
<accession>A0ABT4L0X9</accession>
<protein>
    <submittedName>
        <fullName evidence="1">Uncharacterized protein</fullName>
    </submittedName>
</protein>
<dbReference type="RefSeq" id="WP_269416501.1">
    <property type="nucleotide sequence ID" value="NZ_JAPWGL010000004.1"/>
</dbReference>
<gene>
    <name evidence="1" type="ORF">O0931_16115</name>
</gene>
<evidence type="ECO:0000313" key="2">
    <source>
        <dbReference type="Proteomes" id="UP001144341"/>
    </source>
</evidence>
<organism evidence="1 2">
    <name type="scientific">Pedobacter rhodius</name>
    <dbReference type="NCBI Taxonomy" id="3004098"/>
    <lineage>
        <taxon>Bacteria</taxon>
        <taxon>Pseudomonadati</taxon>
        <taxon>Bacteroidota</taxon>
        <taxon>Sphingobacteriia</taxon>
        <taxon>Sphingobacteriales</taxon>
        <taxon>Sphingobacteriaceae</taxon>
        <taxon>Pedobacter</taxon>
    </lineage>
</organism>
<name>A0ABT4L0X9_9SPHI</name>
<comment type="caution">
    <text evidence="1">The sequence shown here is derived from an EMBL/GenBank/DDBJ whole genome shotgun (WGS) entry which is preliminary data.</text>
</comment>
<sequence length="83" mass="9524">MNKIQTELSVFLRKVKGLRGYGDMDSYKYVKKLEDLGHKNEYELNKIIQGFSTPETYNGAKSALIQQIEKEIADNYANDSDCI</sequence>
<evidence type="ECO:0000313" key="1">
    <source>
        <dbReference type="EMBL" id="MCZ4224838.1"/>
    </source>
</evidence>